<accession>A0A438DXV4</accession>
<feature type="compositionally biased region" description="Low complexity" evidence="5">
    <location>
        <begin position="102"/>
        <end position="127"/>
    </location>
</feature>
<evidence type="ECO:0000259" key="7">
    <source>
        <dbReference type="PROSITE" id="PS51999"/>
    </source>
</evidence>
<gene>
    <name evidence="8" type="ORF">CK203_086220</name>
</gene>
<reference evidence="8 9" key="1">
    <citation type="journal article" date="2018" name="PLoS Genet.">
        <title>Population sequencing reveals clonal diversity and ancestral inbreeding in the grapevine cultivar Chardonnay.</title>
        <authorList>
            <person name="Roach M.J."/>
            <person name="Johnson D.L."/>
            <person name="Bohlmann J."/>
            <person name="van Vuuren H.J."/>
            <person name="Jones S.J."/>
            <person name="Pretorius I.S."/>
            <person name="Schmidt S.A."/>
            <person name="Borneman A.R."/>
        </authorList>
    </citation>
    <scope>NUCLEOTIDE SEQUENCE [LARGE SCALE GENOMIC DNA]</scope>
    <source>
        <strain evidence="9">cv. Chardonnay</strain>
        <tissue evidence="8">Leaf</tissue>
    </source>
</reference>
<evidence type="ECO:0000256" key="2">
    <source>
        <dbReference type="ARBA" id="ARBA00022771"/>
    </source>
</evidence>
<evidence type="ECO:0000313" key="8">
    <source>
        <dbReference type="EMBL" id="RVW40138.1"/>
    </source>
</evidence>
<evidence type="ECO:0000259" key="6">
    <source>
        <dbReference type="PROSITE" id="PS50158"/>
    </source>
</evidence>
<dbReference type="Pfam" id="PF00098">
    <property type="entry name" value="zf-CCHC"/>
    <property type="match status" value="2"/>
</dbReference>
<protein>
    <submittedName>
        <fullName evidence="8">Uncharacterized protein</fullName>
    </submittedName>
</protein>
<sequence>MAPCQHRSREGRHVAYCYKAAVNRREGPKIGAENQRQTMVEPDDAVLVVEDEDFLSAVAAVEANALSNKRRRTYTSDAAKEGVYTAALRGSNSLAWKQSATAASGAPSSRGSSSVSSSGKSDGGDSSPPEKPCPCGLGTCLILTSNTQKNPGRKFYKCPLREENGGCGFFQWCDTSSGISNDAFGPINSGLNSSFPDLKCSCGAGSCLILTAKTGNNAGQQFYRCPANQGGSCGFFKWCNDQTVPAGLPVGASRGYNSTTNASIKSFGAQSGSSCFKCGKEGHWAKDCQMPSPEPLADSGGRPASSGTCYKCGKPGHWARDCSSSQDTKVWQRR</sequence>
<feature type="domain" description="CCHC-type" evidence="6">
    <location>
        <begin position="309"/>
        <end position="322"/>
    </location>
</feature>
<dbReference type="Proteomes" id="UP000288805">
    <property type="component" value="Unassembled WGS sequence"/>
</dbReference>
<feature type="compositionally biased region" description="Polar residues" evidence="5">
    <location>
        <begin position="322"/>
        <end position="334"/>
    </location>
</feature>
<keyword evidence="2 4" id="KW-0863">Zinc-finger</keyword>
<dbReference type="AlphaFoldDB" id="A0A438DXV4"/>
<organism evidence="8 9">
    <name type="scientific">Vitis vinifera</name>
    <name type="common">Grape</name>
    <dbReference type="NCBI Taxonomy" id="29760"/>
    <lineage>
        <taxon>Eukaryota</taxon>
        <taxon>Viridiplantae</taxon>
        <taxon>Streptophyta</taxon>
        <taxon>Embryophyta</taxon>
        <taxon>Tracheophyta</taxon>
        <taxon>Spermatophyta</taxon>
        <taxon>Magnoliopsida</taxon>
        <taxon>eudicotyledons</taxon>
        <taxon>Gunneridae</taxon>
        <taxon>Pentapetalae</taxon>
        <taxon>rosids</taxon>
        <taxon>Vitales</taxon>
        <taxon>Vitaceae</taxon>
        <taxon>Viteae</taxon>
        <taxon>Vitis</taxon>
    </lineage>
</organism>
<evidence type="ECO:0000256" key="5">
    <source>
        <dbReference type="SAM" id="MobiDB-lite"/>
    </source>
</evidence>
<dbReference type="EMBL" id="QGNW01001464">
    <property type="protein sequence ID" value="RVW40138.1"/>
    <property type="molecule type" value="Genomic_DNA"/>
</dbReference>
<evidence type="ECO:0000256" key="4">
    <source>
        <dbReference type="PROSITE-ProRule" id="PRU00047"/>
    </source>
</evidence>
<dbReference type="PROSITE" id="PS51999">
    <property type="entry name" value="ZF_GRF"/>
    <property type="match status" value="2"/>
</dbReference>
<comment type="caution">
    <text evidence="8">The sequence shown here is derived from an EMBL/GenBank/DDBJ whole genome shotgun (WGS) entry which is preliminary data.</text>
</comment>
<evidence type="ECO:0000313" key="9">
    <source>
        <dbReference type="Proteomes" id="UP000288805"/>
    </source>
</evidence>
<dbReference type="GO" id="GO:0008270">
    <property type="term" value="F:zinc ion binding"/>
    <property type="evidence" value="ECO:0007669"/>
    <property type="project" value="UniProtKB-KW"/>
</dbReference>
<feature type="region of interest" description="Disordered" evidence="5">
    <location>
        <begin position="315"/>
        <end position="334"/>
    </location>
</feature>
<dbReference type="PROSITE" id="PS50158">
    <property type="entry name" value="ZF_CCHC"/>
    <property type="match status" value="2"/>
</dbReference>
<keyword evidence="3" id="KW-0862">Zinc</keyword>
<dbReference type="InterPro" id="IPR010666">
    <property type="entry name" value="Znf_GRF"/>
</dbReference>
<dbReference type="Gene3D" id="4.10.60.10">
    <property type="entry name" value="Zinc finger, CCHC-type"/>
    <property type="match status" value="2"/>
</dbReference>
<proteinExistence type="predicted"/>
<evidence type="ECO:0000256" key="1">
    <source>
        <dbReference type="ARBA" id="ARBA00022723"/>
    </source>
</evidence>
<dbReference type="InterPro" id="IPR001878">
    <property type="entry name" value="Znf_CCHC"/>
</dbReference>
<dbReference type="PANTHER" id="PTHR33680">
    <property type="entry name" value="OS07G0190500 PROTEIN"/>
    <property type="match status" value="1"/>
</dbReference>
<feature type="region of interest" description="Disordered" evidence="5">
    <location>
        <begin position="102"/>
        <end position="130"/>
    </location>
</feature>
<dbReference type="SMART" id="SM00343">
    <property type="entry name" value="ZnF_C2HC"/>
    <property type="match status" value="2"/>
</dbReference>
<dbReference type="SUPFAM" id="SSF57756">
    <property type="entry name" value="Retrovirus zinc finger-like domains"/>
    <property type="match status" value="1"/>
</dbReference>
<feature type="domain" description="GRF-type" evidence="7">
    <location>
        <begin position="200"/>
        <end position="242"/>
    </location>
</feature>
<dbReference type="PANTHER" id="PTHR33680:SF1">
    <property type="entry name" value="OS05G0489500 PROTEIN"/>
    <property type="match status" value="1"/>
</dbReference>
<feature type="domain" description="GRF-type" evidence="7">
    <location>
        <begin position="133"/>
        <end position="176"/>
    </location>
</feature>
<dbReference type="Pfam" id="PF06839">
    <property type="entry name" value="Zn_ribbon_GRF"/>
    <property type="match status" value="2"/>
</dbReference>
<dbReference type="GO" id="GO:0003676">
    <property type="term" value="F:nucleic acid binding"/>
    <property type="evidence" value="ECO:0007669"/>
    <property type="project" value="InterPro"/>
</dbReference>
<feature type="domain" description="CCHC-type" evidence="6">
    <location>
        <begin position="275"/>
        <end position="288"/>
    </location>
</feature>
<keyword evidence="1" id="KW-0479">Metal-binding</keyword>
<evidence type="ECO:0000256" key="3">
    <source>
        <dbReference type="ARBA" id="ARBA00022833"/>
    </source>
</evidence>
<name>A0A438DXV4_VITVI</name>
<dbReference type="InterPro" id="IPR036875">
    <property type="entry name" value="Znf_CCHC_sf"/>
</dbReference>